<evidence type="ECO:0008006" key="4">
    <source>
        <dbReference type="Google" id="ProtNLM"/>
    </source>
</evidence>
<feature type="chain" id="PRO_5009581169" description="Type II secretion system protein GspG C-terminal domain-containing protein" evidence="1">
    <location>
        <begin position="21"/>
        <end position="113"/>
    </location>
</feature>
<name>A0A1G1WCD8_9BACT</name>
<dbReference type="AlphaFoldDB" id="A0A1G1WCD8"/>
<dbReference type="Proteomes" id="UP000176389">
    <property type="component" value="Unassembled WGS sequence"/>
</dbReference>
<dbReference type="EMBL" id="MHCS01000047">
    <property type="protein sequence ID" value="OGY25366.1"/>
    <property type="molecule type" value="Genomic_DNA"/>
</dbReference>
<dbReference type="Gene3D" id="3.30.700.10">
    <property type="entry name" value="Glycoprotein, Type 4 Pilin"/>
    <property type="match status" value="1"/>
</dbReference>
<dbReference type="SUPFAM" id="SSF54523">
    <property type="entry name" value="Pili subunits"/>
    <property type="match status" value="1"/>
</dbReference>
<sequence length="113" mass="12315">MAIIAILISIGLAAFTRAQAQARDGQRQSDLRNIQGALEQYYSDNNVYPSDPYTELGTYLREVPKNPDGSNYNYVGGGGQTYCLTADLETDDSPSQTCPIDASSHDFVITQSD</sequence>
<evidence type="ECO:0000256" key="1">
    <source>
        <dbReference type="SAM" id="SignalP"/>
    </source>
</evidence>
<dbReference type="STRING" id="1802596.A2Z11_00720"/>
<accession>A0A1G1WCD8</accession>
<keyword evidence="1" id="KW-0732">Signal</keyword>
<dbReference type="InterPro" id="IPR045584">
    <property type="entry name" value="Pilin-like"/>
</dbReference>
<comment type="caution">
    <text evidence="2">The sequence shown here is derived from an EMBL/GenBank/DDBJ whole genome shotgun (WGS) entry which is preliminary data.</text>
</comment>
<protein>
    <recommendedName>
        <fullName evidence="4">Type II secretion system protein GspG C-terminal domain-containing protein</fullName>
    </recommendedName>
</protein>
<gene>
    <name evidence="2" type="ORF">A2Z11_00720</name>
</gene>
<organism evidence="2 3">
    <name type="scientific">Candidatus Woykebacteria bacterium RBG_16_43_9</name>
    <dbReference type="NCBI Taxonomy" id="1802596"/>
    <lineage>
        <taxon>Bacteria</taxon>
        <taxon>Candidatus Woykeibacteriota</taxon>
    </lineage>
</organism>
<feature type="signal peptide" evidence="1">
    <location>
        <begin position="1"/>
        <end position="20"/>
    </location>
</feature>
<reference evidence="2 3" key="1">
    <citation type="journal article" date="2016" name="Nat. Commun.">
        <title>Thousands of microbial genomes shed light on interconnected biogeochemical processes in an aquifer system.</title>
        <authorList>
            <person name="Anantharaman K."/>
            <person name="Brown C.T."/>
            <person name="Hug L.A."/>
            <person name="Sharon I."/>
            <person name="Castelle C.J."/>
            <person name="Probst A.J."/>
            <person name="Thomas B.C."/>
            <person name="Singh A."/>
            <person name="Wilkins M.J."/>
            <person name="Karaoz U."/>
            <person name="Brodie E.L."/>
            <person name="Williams K.H."/>
            <person name="Hubbard S.S."/>
            <person name="Banfield J.F."/>
        </authorList>
    </citation>
    <scope>NUCLEOTIDE SEQUENCE [LARGE SCALE GENOMIC DNA]</scope>
</reference>
<proteinExistence type="predicted"/>
<evidence type="ECO:0000313" key="3">
    <source>
        <dbReference type="Proteomes" id="UP000176389"/>
    </source>
</evidence>
<evidence type="ECO:0000313" key="2">
    <source>
        <dbReference type="EMBL" id="OGY25366.1"/>
    </source>
</evidence>